<dbReference type="InterPro" id="IPR023795">
    <property type="entry name" value="Serpin_CS"/>
</dbReference>
<feature type="domain" description="Serpin" evidence="3">
    <location>
        <begin position="64"/>
        <end position="416"/>
    </location>
</feature>
<dbReference type="InterPro" id="IPR042185">
    <property type="entry name" value="Serpin_sf_2"/>
</dbReference>
<name>A0A1G8QDA7_9CLOT</name>
<gene>
    <name evidence="4" type="ORF">SAMN05421804_106103</name>
</gene>
<dbReference type="PANTHER" id="PTHR11461:SF211">
    <property type="entry name" value="GH10112P-RELATED"/>
    <property type="match status" value="1"/>
</dbReference>
<dbReference type="Pfam" id="PF00079">
    <property type="entry name" value="Serpin"/>
    <property type="match status" value="1"/>
</dbReference>
<dbReference type="SUPFAM" id="SSF56574">
    <property type="entry name" value="Serpins"/>
    <property type="match status" value="1"/>
</dbReference>
<organism evidence="4 5">
    <name type="scientific">Proteiniclasticum ruminis</name>
    <dbReference type="NCBI Taxonomy" id="398199"/>
    <lineage>
        <taxon>Bacteria</taxon>
        <taxon>Bacillati</taxon>
        <taxon>Bacillota</taxon>
        <taxon>Clostridia</taxon>
        <taxon>Eubacteriales</taxon>
        <taxon>Clostridiaceae</taxon>
        <taxon>Proteiniclasticum</taxon>
    </lineage>
</organism>
<evidence type="ECO:0000313" key="4">
    <source>
        <dbReference type="EMBL" id="SDJ02425.1"/>
    </source>
</evidence>
<dbReference type="Gene3D" id="3.30.497.10">
    <property type="entry name" value="Antithrombin, subunit I, domain 2"/>
    <property type="match status" value="1"/>
</dbReference>
<dbReference type="PROSITE" id="PS51257">
    <property type="entry name" value="PROKAR_LIPOPROTEIN"/>
    <property type="match status" value="1"/>
</dbReference>
<dbReference type="GO" id="GO:0005615">
    <property type="term" value="C:extracellular space"/>
    <property type="evidence" value="ECO:0007669"/>
    <property type="project" value="InterPro"/>
</dbReference>
<evidence type="ECO:0000256" key="2">
    <source>
        <dbReference type="SAM" id="SignalP"/>
    </source>
</evidence>
<accession>A0A1G8QDA7</accession>
<sequence length="417" mass="47133">MKKNRMTQSLGLLLSICLLLSFAGCRKAVSAEDGNLLDDLKKETVEKSSSFTKESTMPALNFSFNLFTRNLLNENTLISPLSVLTSLGMTANGAKGDTISQMEEVFGMDRESLNQLLYLYTSKLPQKDKLKVHMANSIWFRDGDRFQIRPEFLQTTVNYYDAGIYRSPFDDSTVKDINSWVRERTDGQIPEILNQISSDTVMYLINALSFDAEWETIYKENQLRQESFHADDGTLQNADMMYSQEQLYLEDGDTKGFIKKYADGNYAFAAILPPEDLHLSAYLSDLTPDKLREILENPIETSVQTMMPKFTTEYSVEMSEILKSMGMEHAFDEDLADLSGLGSAGGNLYINRVLHKAKIEVHERGTKAGAATAVEINEKSAAIDPPKTVFLDRPFFYIVFDTESYLPLFMGTTLYVK</sequence>
<reference evidence="4 5" key="1">
    <citation type="submission" date="2016-10" db="EMBL/GenBank/DDBJ databases">
        <authorList>
            <person name="de Groot N.N."/>
        </authorList>
    </citation>
    <scope>NUCLEOTIDE SEQUENCE [LARGE SCALE GENOMIC DNA]</scope>
    <source>
        <strain evidence="4 5">CGMCC 1.5058</strain>
    </source>
</reference>
<dbReference type="Gene3D" id="2.30.39.10">
    <property type="entry name" value="Alpha-1-antitrypsin, domain 1"/>
    <property type="match status" value="1"/>
</dbReference>
<feature type="chain" id="PRO_5039618051" evidence="2">
    <location>
        <begin position="24"/>
        <end position="417"/>
    </location>
</feature>
<dbReference type="InterPro" id="IPR036186">
    <property type="entry name" value="Serpin_sf"/>
</dbReference>
<dbReference type="InterPro" id="IPR042178">
    <property type="entry name" value="Serpin_sf_1"/>
</dbReference>
<evidence type="ECO:0000313" key="5">
    <source>
        <dbReference type="Proteomes" id="UP000183255"/>
    </source>
</evidence>
<keyword evidence="2" id="KW-0732">Signal</keyword>
<dbReference type="Proteomes" id="UP000183255">
    <property type="component" value="Unassembled WGS sequence"/>
</dbReference>
<dbReference type="EMBL" id="FNDZ01000006">
    <property type="protein sequence ID" value="SDJ02425.1"/>
    <property type="molecule type" value="Genomic_DNA"/>
</dbReference>
<evidence type="ECO:0000259" key="3">
    <source>
        <dbReference type="SMART" id="SM00093"/>
    </source>
</evidence>
<dbReference type="InterPro" id="IPR023796">
    <property type="entry name" value="Serpin_dom"/>
</dbReference>
<dbReference type="CDD" id="cd19589">
    <property type="entry name" value="serpin_tengpin-like"/>
    <property type="match status" value="1"/>
</dbReference>
<protein>
    <submittedName>
        <fullName evidence="4">Serpin B</fullName>
    </submittedName>
</protein>
<dbReference type="AlphaFoldDB" id="A0A1G8QDA7"/>
<evidence type="ECO:0000256" key="1">
    <source>
        <dbReference type="RuleBase" id="RU000411"/>
    </source>
</evidence>
<dbReference type="SMART" id="SM00093">
    <property type="entry name" value="SERPIN"/>
    <property type="match status" value="1"/>
</dbReference>
<proteinExistence type="inferred from homology"/>
<dbReference type="InterPro" id="IPR000215">
    <property type="entry name" value="Serpin_fam"/>
</dbReference>
<dbReference type="RefSeq" id="WP_031576745.1">
    <property type="nucleotide sequence ID" value="NZ_FNDZ01000006.1"/>
</dbReference>
<dbReference type="PROSITE" id="PS00284">
    <property type="entry name" value="SERPIN"/>
    <property type="match status" value="1"/>
</dbReference>
<comment type="similarity">
    <text evidence="1">Belongs to the serpin family.</text>
</comment>
<dbReference type="GO" id="GO:0004867">
    <property type="term" value="F:serine-type endopeptidase inhibitor activity"/>
    <property type="evidence" value="ECO:0007669"/>
    <property type="project" value="InterPro"/>
</dbReference>
<dbReference type="PANTHER" id="PTHR11461">
    <property type="entry name" value="SERINE PROTEASE INHIBITOR, SERPIN"/>
    <property type="match status" value="1"/>
</dbReference>
<feature type="signal peptide" evidence="2">
    <location>
        <begin position="1"/>
        <end position="23"/>
    </location>
</feature>